<accession>A0A833Y4X1</accession>
<evidence type="ECO:0000313" key="2">
    <source>
        <dbReference type="EMBL" id="KAF5475984.1"/>
    </source>
</evidence>
<dbReference type="Proteomes" id="UP000619265">
    <property type="component" value="Unassembled WGS sequence"/>
</dbReference>
<reference evidence="2" key="2">
    <citation type="submission" date="2020-03" db="EMBL/GenBank/DDBJ databases">
        <title>Walnut 2.0.</title>
        <authorList>
            <person name="Marrano A."/>
            <person name="Britton M."/>
            <person name="Zimin A.V."/>
            <person name="Zaini P.A."/>
            <person name="Workman R."/>
            <person name="Puiu D."/>
            <person name="Bianco L."/>
            <person name="Allen B.J."/>
            <person name="Troggio M."/>
            <person name="Leslie C.A."/>
            <person name="Timp W."/>
            <person name="Dendekar A."/>
            <person name="Salzberg S.L."/>
            <person name="Neale D.B."/>
        </authorList>
    </citation>
    <scope>NUCLEOTIDE SEQUENCE</scope>
    <source>
        <tissue evidence="2">Leaves</tissue>
    </source>
</reference>
<dbReference type="Gramene" id="Jr03_22880_p1">
    <property type="protein sequence ID" value="cds.Jr03_22880_p1"/>
    <property type="gene ID" value="Jr03_22880"/>
</dbReference>
<feature type="region of interest" description="Disordered" evidence="1">
    <location>
        <begin position="110"/>
        <end position="141"/>
    </location>
</feature>
<name>A0A833Y4X1_JUGRE</name>
<dbReference type="AlphaFoldDB" id="A0A833Y4X1"/>
<comment type="caution">
    <text evidence="2">The sequence shown here is derived from an EMBL/GenBank/DDBJ whole genome shotgun (WGS) entry which is preliminary data.</text>
</comment>
<reference evidence="2" key="1">
    <citation type="submission" date="2015-10" db="EMBL/GenBank/DDBJ databases">
        <authorList>
            <person name="Martinez-Garcia P.J."/>
            <person name="Crepeau M.W."/>
            <person name="Puiu D."/>
            <person name="Gonzalez-Ibeas D."/>
            <person name="Whalen J."/>
            <person name="Stevens K."/>
            <person name="Paul R."/>
            <person name="Butterfield T."/>
            <person name="Britton M."/>
            <person name="Reagan R."/>
            <person name="Chakraborty S."/>
            <person name="Walawage S.L."/>
            <person name="Vasquez-Gross H.A."/>
            <person name="Cardeno C."/>
            <person name="Famula R."/>
            <person name="Pratt K."/>
            <person name="Kuruganti S."/>
            <person name="Aradhya M.K."/>
            <person name="Leslie C.A."/>
            <person name="Dandekar A.M."/>
            <person name="Salzberg S.L."/>
            <person name="Wegrzyn J.L."/>
            <person name="Langley C.H."/>
            <person name="Neale D.B."/>
        </authorList>
    </citation>
    <scope>NUCLEOTIDE SEQUENCE</scope>
    <source>
        <tissue evidence="2">Leaves</tissue>
    </source>
</reference>
<organism evidence="2 3">
    <name type="scientific">Juglans regia</name>
    <name type="common">English walnut</name>
    <dbReference type="NCBI Taxonomy" id="51240"/>
    <lineage>
        <taxon>Eukaryota</taxon>
        <taxon>Viridiplantae</taxon>
        <taxon>Streptophyta</taxon>
        <taxon>Embryophyta</taxon>
        <taxon>Tracheophyta</taxon>
        <taxon>Spermatophyta</taxon>
        <taxon>Magnoliopsida</taxon>
        <taxon>eudicotyledons</taxon>
        <taxon>Gunneridae</taxon>
        <taxon>Pentapetalae</taxon>
        <taxon>rosids</taxon>
        <taxon>fabids</taxon>
        <taxon>Fagales</taxon>
        <taxon>Juglandaceae</taxon>
        <taxon>Juglans</taxon>
    </lineage>
</organism>
<evidence type="ECO:0000256" key="1">
    <source>
        <dbReference type="SAM" id="MobiDB-lite"/>
    </source>
</evidence>
<sequence>MSCQRNMRYILVKSSYDDLRVNAEARRYDLVVKRCLRLATRVSPSDEDVNAFLHHLDDFEHKFAELQLESGSTKVKENTVADKDKKILSPHVVQGKGRLPTKRKVLPMEKATTKRRKKQTCRKNFDDKAQYSDLPESQVGGSLDETIIPTQCSTLSQPMLPCMPDRR</sequence>
<evidence type="ECO:0000313" key="3">
    <source>
        <dbReference type="Proteomes" id="UP000619265"/>
    </source>
</evidence>
<protein>
    <submittedName>
        <fullName evidence="2">Uncharacterized protein</fullName>
    </submittedName>
</protein>
<gene>
    <name evidence="2" type="ORF">F2P56_007735</name>
</gene>
<proteinExistence type="predicted"/>
<dbReference type="EMBL" id="LIHL02000003">
    <property type="protein sequence ID" value="KAF5475984.1"/>
    <property type="molecule type" value="Genomic_DNA"/>
</dbReference>